<dbReference type="Gene3D" id="1.25.40.10">
    <property type="entry name" value="Tetratricopeptide repeat domain"/>
    <property type="match status" value="1"/>
</dbReference>
<dbReference type="Proteomes" id="UP001276902">
    <property type="component" value="Unassembled WGS sequence"/>
</dbReference>
<dbReference type="PROSITE" id="PS50943">
    <property type="entry name" value="HTH_CROC1"/>
    <property type="match status" value="1"/>
</dbReference>
<dbReference type="InterPro" id="IPR011990">
    <property type="entry name" value="TPR-like_helical_dom_sf"/>
</dbReference>
<dbReference type="Pfam" id="PF01381">
    <property type="entry name" value="HTH_3"/>
    <property type="match status" value="1"/>
</dbReference>
<accession>A0AB35UQ44</accession>
<dbReference type="SUPFAM" id="SSF48452">
    <property type="entry name" value="TPR-like"/>
    <property type="match status" value="1"/>
</dbReference>
<dbReference type="EMBL" id="JALDAW010000022">
    <property type="protein sequence ID" value="MDY5168875.1"/>
    <property type="molecule type" value="Genomic_DNA"/>
</dbReference>
<dbReference type="CDD" id="cd00093">
    <property type="entry name" value="HTH_XRE"/>
    <property type="match status" value="1"/>
</dbReference>
<gene>
    <name evidence="2" type="ORF">MQE39_12225</name>
</gene>
<dbReference type="Gene3D" id="1.10.260.40">
    <property type="entry name" value="lambda repressor-like DNA-binding domains"/>
    <property type="match status" value="1"/>
</dbReference>
<name>A0AB35UQ44_9FIRM</name>
<protein>
    <submittedName>
        <fullName evidence="2">Helix-turn-helix transcriptional regulator</fullName>
    </submittedName>
</protein>
<evidence type="ECO:0000313" key="3">
    <source>
        <dbReference type="Proteomes" id="UP001276902"/>
    </source>
</evidence>
<proteinExistence type="predicted"/>
<reference evidence="2" key="1">
    <citation type="submission" date="2022-03" db="EMBL/GenBank/DDBJ databases">
        <title>First case of bacteraemia caused by Dielma fastidiosa in a patient hospitalised with diverticulitis.</title>
        <authorList>
            <person name="Forman-Ankjaer B."/>
            <person name="Hvid-Jensen F."/>
            <person name="Kobel C.M."/>
            <person name="Greve T."/>
        </authorList>
    </citation>
    <scope>NUCLEOTIDE SEQUENCE</scope>
    <source>
        <strain evidence="2">AUH_DF_2021</strain>
    </source>
</reference>
<dbReference type="AlphaFoldDB" id="A0AB35UQ44"/>
<dbReference type="InterPro" id="IPR010982">
    <property type="entry name" value="Lambda_DNA-bd_dom_sf"/>
</dbReference>
<dbReference type="InterPro" id="IPR001387">
    <property type="entry name" value="Cro/C1-type_HTH"/>
</dbReference>
<dbReference type="GO" id="GO:0003677">
    <property type="term" value="F:DNA binding"/>
    <property type="evidence" value="ECO:0007669"/>
    <property type="project" value="InterPro"/>
</dbReference>
<dbReference type="RefSeq" id="WP_320883971.1">
    <property type="nucleotide sequence ID" value="NZ_BAABZA010000002.1"/>
</dbReference>
<evidence type="ECO:0000259" key="1">
    <source>
        <dbReference type="PROSITE" id="PS50943"/>
    </source>
</evidence>
<dbReference type="SUPFAM" id="SSF47413">
    <property type="entry name" value="lambda repressor-like DNA-binding domains"/>
    <property type="match status" value="1"/>
</dbReference>
<feature type="domain" description="HTH cro/C1-type" evidence="1">
    <location>
        <begin position="9"/>
        <end position="63"/>
    </location>
</feature>
<comment type="caution">
    <text evidence="2">The sequence shown here is derived from an EMBL/GenBank/DDBJ whole genome shotgun (WGS) entry which is preliminary data.</text>
</comment>
<sequence>MGKSIGKELHFIRKYRGLTLRELGKKTGIPYSRLGKFEGGKEIPTEELVLKIEKVLDISFNEYFEISKNIDIMFDEFLDSLFYYDDNNDLFKTRIANGKINSIINFSFGKVQLMEYIMYVLDEKFEKANRMETELLDYFVDDFECLALLYQYKGVLNETEKHYPEAISCFEKAEVITINRKYKAMLYLHSSLAYKKYGNIAKAMHYIELALRLFSEFGSLRRLAFTFVEYGLLLKANQQFDQAIYQFNIALRALEMIDCPESLNERVYRNMCWTMILAGDYVAALEYLSEIKEEKIKHGFTILYGIWCNYKLKNYDEAERWITENNYLLQNEKFCKFYELFTLLVKCRDNEPSTKLINSAINIVNDFQNRENCERINFYIDIVLDLLNRSGNELEKIKYLEMKVNLTKNH</sequence>
<dbReference type="SMART" id="SM00530">
    <property type="entry name" value="HTH_XRE"/>
    <property type="match status" value="1"/>
</dbReference>
<evidence type="ECO:0000313" key="2">
    <source>
        <dbReference type="EMBL" id="MDY5168875.1"/>
    </source>
</evidence>
<organism evidence="2 3">
    <name type="scientific">Dielma fastidiosa</name>
    <dbReference type="NCBI Taxonomy" id="1034346"/>
    <lineage>
        <taxon>Bacteria</taxon>
        <taxon>Bacillati</taxon>
        <taxon>Bacillota</taxon>
        <taxon>Erysipelotrichia</taxon>
        <taxon>Erysipelotrichales</taxon>
        <taxon>Erysipelotrichaceae</taxon>
        <taxon>Dielma</taxon>
    </lineage>
</organism>